<dbReference type="AlphaFoldDB" id="A0A9W9SG03"/>
<dbReference type="GeneID" id="81437478"/>
<name>A0A9W9SG03_9EURO</name>
<accession>A0A9W9SG03</accession>
<dbReference type="OrthoDB" id="3525185at2759"/>
<dbReference type="PANTHER" id="PTHR38111:SF2">
    <property type="entry name" value="FINGER DOMAIN PROTEIN, PUTATIVE (AFU_ORTHOLOGUE AFUA_1G01560)-RELATED"/>
    <property type="match status" value="1"/>
</dbReference>
<evidence type="ECO:0000313" key="2">
    <source>
        <dbReference type="Proteomes" id="UP001147782"/>
    </source>
</evidence>
<dbReference type="RefSeq" id="XP_056556824.1">
    <property type="nucleotide sequence ID" value="XM_056698299.1"/>
</dbReference>
<sequence>MSYLQAAQERSDTQSSLVLIPRTRVSPIKAESPSSVTVMDQVTFSRAALESALEGMFWDSYLPNSRCSSLLDYNQRILGGSISVVRELLPSSLLLRTAVGAMALRSAASTNNDPHSSKQQAMRLHASALQQVRKILTTRGKNDLEVLSATRVFSFYEALHALTTRKGTILVQPAWLNDPWEIHPKTVKDMLVDIILEVPSLYEGIDEMESNQRFDSNSRQPLQQSAYATIVRLLQWGEKFAIQGVSLRPNWQHHPGFTTEEIVGVHLMTFYWATLMLAHGAYLTISNGEPHGLDIDADDCCRKIIHCIPLFLHPSTGIFRQHLMPFPAMTAIRHLNLTHPSVLRPEREYLLSISETPQLAGMRKFMTSLHPQLFTDAEDIVTEPEK</sequence>
<comment type="caution">
    <text evidence="1">The sequence shown here is derived from an EMBL/GenBank/DDBJ whole genome shotgun (WGS) entry which is preliminary data.</text>
</comment>
<organism evidence="1 2">
    <name type="scientific">Penicillium cataractarum</name>
    <dbReference type="NCBI Taxonomy" id="2100454"/>
    <lineage>
        <taxon>Eukaryota</taxon>
        <taxon>Fungi</taxon>
        <taxon>Dikarya</taxon>
        <taxon>Ascomycota</taxon>
        <taxon>Pezizomycotina</taxon>
        <taxon>Eurotiomycetes</taxon>
        <taxon>Eurotiomycetidae</taxon>
        <taxon>Eurotiales</taxon>
        <taxon>Aspergillaceae</taxon>
        <taxon>Penicillium</taxon>
    </lineage>
</organism>
<keyword evidence="2" id="KW-1185">Reference proteome</keyword>
<protein>
    <recommendedName>
        <fullName evidence="3">Transcription factor domain-containing protein</fullName>
    </recommendedName>
</protein>
<dbReference type="InterPro" id="IPR053178">
    <property type="entry name" value="Osmoadaptation_assoc"/>
</dbReference>
<reference evidence="1" key="2">
    <citation type="journal article" date="2023" name="IMA Fungus">
        <title>Comparative genomic study of the Penicillium genus elucidates a diverse pangenome and 15 lateral gene transfer events.</title>
        <authorList>
            <person name="Petersen C."/>
            <person name="Sorensen T."/>
            <person name="Nielsen M.R."/>
            <person name="Sondergaard T.E."/>
            <person name="Sorensen J.L."/>
            <person name="Fitzpatrick D.A."/>
            <person name="Frisvad J.C."/>
            <person name="Nielsen K.L."/>
        </authorList>
    </citation>
    <scope>NUCLEOTIDE SEQUENCE</scope>
    <source>
        <strain evidence="1">IBT 29864</strain>
    </source>
</reference>
<proteinExistence type="predicted"/>
<dbReference type="Proteomes" id="UP001147782">
    <property type="component" value="Unassembled WGS sequence"/>
</dbReference>
<evidence type="ECO:0000313" key="1">
    <source>
        <dbReference type="EMBL" id="KAJ5377961.1"/>
    </source>
</evidence>
<reference evidence="1" key="1">
    <citation type="submission" date="2022-11" db="EMBL/GenBank/DDBJ databases">
        <authorList>
            <person name="Petersen C."/>
        </authorList>
    </citation>
    <scope>NUCLEOTIDE SEQUENCE</scope>
    <source>
        <strain evidence="1">IBT 29864</strain>
    </source>
</reference>
<evidence type="ECO:0008006" key="3">
    <source>
        <dbReference type="Google" id="ProtNLM"/>
    </source>
</evidence>
<dbReference type="EMBL" id="JAPZBS010000004">
    <property type="protein sequence ID" value="KAJ5377961.1"/>
    <property type="molecule type" value="Genomic_DNA"/>
</dbReference>
<dbReference type="PANTHER" id="PTHR38111">
    <property type="entry name" value="ZN(2)-C6 FUNGAL-TYPE DOMAIN-CONTAINING PROTEIN-RELATED"/>
    <property type="match status" value="1"/>
</dbReference>
<gene>
    <name evidence="1" type="ORF">N7496_005370</name>
</gene>